<dbReference type="OrthoDB" id="20105at2759"/>
<gene>
    <name evidence="3" type="ORF">DFA_08983</name>
</gene>
<dbReference type="GO" id="GO:0008168">
    <property type="term" value="F:methyltransferase activity"/>
    <property type="evidence" value="ECO:0007669"/>
    <property type="project" value="InterPro"/>
</dbReference>
<dbReference type="SUPFAM" id="SSF52540">
    <property type="entry name" value="P-loop containing nucleoside triphosphate hydrolases"/>
    <property type="match status" value="1"/>
</dbReference>
<dbReference type="Gene3D" id="3.40.50.150">
    <property type="entry name" value="Vaccinia Virus protein VP39"/>
    <property type="match status" value="1"/>
</dbReference>
<protein>
    <recommendedName>
        <fullName evidence="2">Ribosomal RNA methyltransferase FtsJ domain-containing protein</fullName>
    </recommendedName>
</protein>
<dbReference type="AlphaFoldDB" id="F4Q6D5"/>
<dbReference type="GO" id="GO:0033645">
    <property type="term" value="C:host cell endomembrane system"/>
    <property type="evidence" value="ECO:0007669"/>
    <property type="project" value="UniProtKB-SubCell"/>
</dbReference>
<evidence type="ECO:0000313" key="4">
    <source>
        <dbReference type="Proteomes" id="UP000007797"/>
    </source>
</evidence>
<name>F4Q6D5_CACFS</name>
<dbReference type="InterPro" id="IPR002877">
    <property type="entry name" value="RNA_MeTrfase_FtsJ_dom"/>
</dbReference>
<feature type="domain" description="Ribosomal RNA methyltransferase FtsJ" evidence="2">
    <location>
        <begin position="373"/>
        <end position="415"/>
    </location>
</feature>
<reference evidence="4" key="1">
    <citation type="journal article" date="2011" name="Genome Res.">
        <title>Phylogeny-wide analysis of social amoeba genomes highlights ancient origins for complex intercellular communication.</title>
        <authorList>
            <person name="Heidel A.J."/>
            <person name="Lawal H.M."/>
            <person name="Felder M."/>
            <person name="Schilde C."/>
            <person name="Helps N.R."/>
            <person name="Tunggal B."/>
            <person name="Rivero F."/>
            <person name="John U."/>
            <person name="Schleicher M."/>
            <person name="Eichinger L."/>
            <person name="Platzer M."/>
            <person name="Noegel A.A."/>
            <person name="Schaap P."/>
            <person name="Gloeckner G."/>
        </authorList>
    </citation>
    <scope>NUCLEOTIDE SEQUENCE [LARGE SCALE GENOMIC DNA]</scope>
    <source>
        <strain evidence="4">SH3</strain>
    </source>
</reference>
<dbReference type="PANTHER" id="PTHR37524">
    <property type="entry name" value="RIBOSOMAL RNA LARGE SUBUNIT METHYLTRANSFERASE M"/>
    <property type="match status" value="1"/>
</dbReference>
<dbReference type="Pfam" id="PF01728">
    <property type="entry name" value="FtsJ"/>
    <property type="match status" value="1"/>
</dbReference>
<keyword evidence="4" id="KW-1185">Reference proteome</keyword>
<evidence type="ECO:0000259" key="2">
    <source>
        <dbReference type="Pfam" id="PF01728"/>
    </source>
</evidence>
<dbReference type="KEGG" id="dfa:DFA_08983"/>
<dbReference type="InterPro" id="IPR027417">
    <property type="entry name" value="P-loop_NTPase"/>
</dbReference>
<dbReference type="RefSeq" id="XP_004354845.1">
    <property type="nucleotide sequence ID" value="XM_004354793.1"/>
</dbReference>
<dbReference type="Proteomes" id="UP000007797">
    <property type="component" value="Unassembled WGS sequence"/>
</dbReference>
<evidence type="ECO:0000313" key="3">
    <source>
        <dbReference type="EMBL" id="EGG16445.1"/>
    </source>
</evidence>
<proteinExistence type="predicted"/>
<dbReference type="EMBL" id="GL883023">
    <property type="protein sequence ID" value="EGG16445.1"/>
    <property type="molecule type" value="Genomic_DNA"/>
</dbReference>
<dbReference type="PANTHER" id="PTHR37524:SF2">
    <property type="entry name" value="RIBOSOMAL RNA METHYLTRANSFERASE FTSJ DOMAIN-CONTAINING PROTEIN"/>
    <property type="match status" value="1"/>
</dbReference>
<dbReference type="InterPro" id="IPR029063">
    <property type="entry name" value="SAM-dependent_MTases_sf"/>
</dbReference>
<accession>F4Q6D5</accession>
<evidence type="ECO:0000256" key="1">
    <source>
        <dbReference type="SAM" id="MobiDB-lite"/>
    </source>
</evidence>
<organism evidence="3 4">
    <name type="scientific">Cavenderia fasciculata</name>
    <name type="common">Slime mold</name>
    <name type="synonym">Dictyostelium fasciculatum</name>
    <dbReference type="NCBI Taxonomy" id="261658"/>
    <lineage>
        <taxon>Eukaryota</taxon>
        <taxon>Amoebozoa</taxon>
        <taxon>Evosea</taxon>
        <taxon>Eumycetozoa</taxon>
        <taxon>Dictyostelia</taxon>
        <taxon>Acytosteliales</taxon>
        <taxon>Cavenderiaceae</taxon>
        <taxon>Cavenderia</taxon>
    </lineage>
</organism>
<dbReference type="GeneID" id="14868493"/>
<feature type="region of interest" description="Disordered" evidence="1">
    <location>
        <begin position="149"/>
        <end position="168"/>
    </location>
</feature>
<dbReference type="GO" id="GO:0032259">
    <property type="term" value="P:methylation"/>
    <property type="evidence" value="ECO:0007669"/>
    <property type="project" value="InterPro"/>
</dbReference>
<sequence length="995" mass="111852">MNANNYLYRLKNVYTKIGNTNCGGLVYNRNGLTSRLYSSTTSKREESNDDGTLLVVDTTTNKKKGGGGYITTIRHVLQKYNFDPHTLPVTNYYINYDTYQQNQLQQLNQSIGVAKNKTDHFNIINDRLIGENKIRMFLEKNDIDTIVSDNQQLKSGEQEEQEEEETTKQLIDRILQQISSSTTTTSLPFSSSSLSSSSTRSPFLTWSQQILPNTIECKGESVKEIATNAFNVLYPLLFLLQQHHINNNNDNNNNNTTPFKFIFSSIVAVDTLSSRCELVRDKIMEKLKETRKQLYHSMVTTDSPLYKDLTKFNNNNIGERQDNLYICQILMTSKQTLQVCISKVGQDSDLGWTLPLPFELGVAPLPESKIPPSRAYIKLLEALILTGRIPGPGDKCAELGSSPGGWTALLLSLNKPDNISLESVDRSPLDTNLTKKYKPPVLTHSIGNGAVWLPKSPVSWLFNDMSIPPEKSLEVLDNWIAGGHVTDTFLWTLKFVGSHADPTTYKKAIDKTHQIMSKHNSKFNVERVILLTPIKRYLSTTKIDNEFITQYIKVESDGKTLTTDPRAVSQTTSSIGFAGYPGSGKSTLFNAMVNCLYGVEKSYFVARDGIKTVTLGMYTMSDKARSVLGLRPITKQVFVTVPEPIEDDDVQVALGEQIVREVSNILPGMVITPFALPRYSLKELHKMKTKERPLSFHPDFVNIVKTGIIDKITPRIETEALASKAESIQKLLEAYNRSLHTNIAKSKSVTYLTMNFADFYNNTSNIVQVDLTKSTFYVKEKSELWVLDSKFPTVVTIPQEELISIYRDQFDSKHTDLVAKLAIAGQLDKSKKAFQECVQSVNDRAKSKLTVYIGGLEFGDTHVPGKEYFIDRQNADLVKFQKAVQLSPDYTPFYKHYDAEVPLIKKKWEDQEKRAQWKAPVQTHGDRKCEGGHSLVDHVSCSSCQGYLYWVDGLSSTAMCRNCGRKQSLATPKLVCRGCGKPAICIALLQPAFNP</sequence>